<dbReference type="EMBL" id="JAIWYP010000007">
    <property type="protein sequence ID" value="KAH3800538.1"/>
    <property type="molecule type" value="Genomic_DNA"/>
</dbReference>
<protein>
    <submittedName>
        <fullName evidence="1">Uncharacterized protein</fullName>
    </submittedName>
</protein>
<reference evidence="1" key="2">
    <citation type="submission" date="2020-11" db="EMBL/GenBank/DDBJ databases">
        <authorList>
            <person name="McCartney M.A."/>
            <person name="Auch B."/>
            <person name="Kono T."/>
            <person name="Mallez S."/>
            <person name="Becker A."/>
            <person name="Gohl D.M."/>
            <person name="Silverstein K.A.T."/>
            <person name="Koren S."/>
            <person name="Bechman K.B."/>
            <person name="Herman A."/>
            <person name="Abrahante J.E."/>
            <person name="Garbe J."/>
        </authorList>
    </citation>
    <scope>NUCLEOTIDE SEQUENCE</scope>
    <source>
        <strain evidence="1">Duluth1</strain>
        <tissue evidence="1">Whole animal</tissue>
    </source>
</reference>
<dbReference type="AlphaFoldDB" id="A0A9D4J9M2"/>
<keyword evidence="2" id="KW-1185">Reference proteome</keyword>
<reference evidence="1" key="1">
    <citation type="journal article" date="2019" name="bioRxiv">
        <title>The Genome of the Zebra Mussel, Dreissena polymorpha: A Resource for Invasive Species Research.</title>
        <authorList>
            <person name="McCartney M.A."/>
            <person name="Auch B."/>
            <person name="Kono T."/>
            <person name="Mallez S."/>
            <person name="Zhang Y."/>
            <person name="Obille A."/>
            <person name="Becker A."/>
            <person name="Abrahante J.E."/>
            <person name="Garbe J."/>
            <person name="Badalamenti J.P."/>
            <person name="Herman A."/>
            <person name="Mangelson H."/>
            <person name="Liachko I."/>
            <person name="Sullivan S."/>
            <person name="Sone E.D."/>
            <person name="Koren S."/>
            <person name="Silverstein K.A.T."/>
            <person name="Beckman K.B."/>
            <person name="Gohl D.M."/>
        </authorList>
    </citation>
    <scope>NUCLEOTIDE SEQUENCE</scope>
    <source>
        <strain evidence="1">Duluth1</strain>
        <tissue evidence="1">Whole animal</tissue>
    </source>
</reference>
<dbReference type="Proteomes" id="UP000828390">
    <property type="component" value="Unassembled WGS sequence"/>
</dbReference>
<proteinExistence type="predicted"/>
<accession>A0A9D4J9M2</accession>
<organism evidence="1 2">
    <name type="scientific">Dreissena polymorpha</name>
    <name type="common">Zebra mussel</name>
    <name type="synonym">Mytilus polymorpha</name>
    <dbReference type="NCBI Taxonomy" id="45954"/>
    <lineage>
        <taxon>Eukaryota</taxon>
        <taxon>Metazoa</taxon>
        <taxon>Spiralia</taxon>
        <taxon>Lophotrochozoa</taxon>
        <taxon>Mollusca</taxon>
        <taxon>Bivalvia</taxon>
        <taxon>Autobranchia</taxon>
        <taxon>Heteroconchia</taxon>
        <taxon>Euheterodonta</taxon>
        <taxon>Imparidentia</taxon>
        <taxon>Neoheterodontei</taxon>
        <taxon>Myida</taxon>
        <taxon>Dreissenoidea</taxon>
        <taxon>Dreissenidae</taxon>
        <taxon>Dreissena</taxon>
    </lineage>
</organism>
<evidence type="ECO:0000313" key="1">
    <source>
        <dbReference type="EMBL" id="KAH3800538.1"/>
    </source>
</evidence>
<name>A0A9D4J9M2_DREPO</name>
<sequence>MRAPFLRASLASRTGNSHGSVTALPGIQRPPSAPEVMFGSLLYSSEQLSSRMVVHLAAFELATICGNLSSCKIRNT</sequence>
<gene>
    <name evidence="1" type="ORF">DPMN_154171</name>
</gene>
<comment type="caution">
    <text evidence="1">The sequence shown here is derived from an EMBL/GenBank/DDBJ whole genome shotgun (WGS) entry which is preliminary data.</text>
</comment>
<evidence type="ECO:0000313" key="2">
    <source>
        <dbReference type="Proteomes" id="UP000828390"/>
    </source>
</evidence>